<evidence type="ECO:0000256" key="2">
    <source>
        <dbReference type="ARBA" id="ARBA00013194"/>
    </source>
</evidence>
<dbReference type="InterPro" id="IPR020892">
    <property type="entry name" value="Cyclophilin-type_PPIase_CS"/>
</dbReference>
<gene>
    <name evidence="11" type="ORF">EW146_g1631</name>
</gene>
<dbReference type="OrthoDB" id="193499at2759"/>
<evidence type="ECO:0000256" key="5">
    <source>
        <dbReference type="ARBA" id="ARBA00023110"/>
    </source>
</evidence>
<dbReference type="AlphaFoldDB" id="A0A4S4M3N5"/>
<evidence type="ECO:0000256" key="7">
    <source>
        <dbReference type="ARBA" id="ARBA00074451"/>
    </source>
</evidence>
<evidence type="ECO:0000256" key="1">
    <source>
        <dbReference type="ARBA" id="ARBA00000971"/>
    </source>
</evidence>
<dbReference type="EC" id="5.2.1.8" evidence="2"/>
<dbReference type="Gene3D" id="1.25.40.10">
    <property type="entry name" value="Tetratricopeptide repeat domain"/>
    <property type="match status" value="1"/>
</dbReference>
<feature type="region of interest" description="Disordered" evidence="9">
    <location>
        <begin position="180"/>
        <end position="204"/>
    </location>
</feature>
<evidence type="ECO:0000313" key="11">
    <source>
        <dbReference type="EMBL" id="THH19555.1"/>
    </source>
</evidence>
<accession>A0A4S4M3N5</accession>
<evidence type="ECO:0000256" key="4">
    <source>
        <dbReference type="ARBA" id="ARBA00022803"/>
    </source>
</evidence>
<dbReference type="PRINTS" id="PR00153">
    <property type="entry name" value="CSAPPISMRASE"/>
</dbReference>
<dbReference type="Gene3D" id="2.40.100.10">
    <property type="entry name" value="Cyclophilin-like"/>
    <property type="match status" value="1"/>
</dbReference>
<dbReference type="GO" id="GO:0042026">
    <property type="term" value="P:protein refolding"/>
    <property type="evidence" value="ECO:0007669"/>
    <property type="project" value="UniProtKB-ARBA"/>
</dbReference>
<keyword evidence="12" id="KW-1185">Reference proteome</keyword>
<dbReference type="PROSITE" id="PS00170">
    <property type="entry name" value="CSA_PPIASE_1"/>
    <property type="match status" value="1"/>
</dbReference>
<evidence type="ECO:0000313" key="12">
    <source>
        <dbReference type="Proteomes" id="UP000310158"/>
    </source>
</evidence>
<feature type="domain" description="PPIase cyclophilin-type" evidence="10">
    <location>
        <begin position="10"/>
        <end position="174"/>
    </location>
</feature>
<evidence type="ECO:0000256" key="3">
    <source>
        <dbReference type="ARBA" id="ARBA00022737"/>
    </source>
</evidence>
<dbReference type="InterPro" id="IPR002130">
    <property type="entry name" value="Cyclophilin-type_PPIase_dom"/>
</dbReference>
<dbReference type="InterPro" id="IPR019734">
    <property type="entry name" value="TPR_rpt"/>
</dbReference>
<reference evidence="11 12" key="1">
    <citation type="submission" date="2019-02" db="EMBL/GenBank/DDBJ databases">
        <title>Genome sequencing of the rare red list fungi Bondarzewia mesenterica.</title>
        <authorList>
            <person name="Buettner E."/>
            <person name="Kellner H."/>
        </authorList>
    </citation>
    <scope>NUCLEOTIDE SEQUENCE [LARGE SCALE GENOMIC DNA]</scope>
    <source>
        <strain evidence="11 12">DSM 108281</strain>
    </source>
</reference>
<keyword evidence="6" id="KW-0413">Isomerase</keyword>
<keyword evidence="5" id="KW-0697">Rotamase</keyword>
<proteinExistence type="predicted"/>
<dbReference type="PANTHER" id="PTHR11071:SF561">
    <property type="entry name" value="PEPTIDYL-PROLYL CIS-TRANS ISOMERASE D-RELATED"/>
    <property type="match status" value="1"/>
</dbReference>
<dbReference type="EMBL" id="SGPL01000042">
    <property type="protein sequence ID" value="THH19555.1"/>
    <property type="molecule type" value="Genomic_DNA"/>
</dbReference>
<comment type="catalytic activity">
    <reaction evidence="1">
        <text>[protein]-peptidylproline (omega=180) = [protein]-peptidylproline (omega=0)</text>
        <dbReference type="Rhea" id="RHEA:16237"/>
        <dbReference type="Rhea" id="RHEA-COMP:10747"/>
        <dbReference type="Rhea" id="RHEA-COMP:10748"/>
        <dbReference type="ChEBI" id="CHEBI:83833"/>
        <dbReference type="ChEBI" id="CHEBI:83834"/>
        <dbReference type="EC" id="5.2.1.8"/>
    </reaction>
</comment>
<dbReference type="SUPFAM" id="SSF48452">
    <property type="entry name" value="TPR-like"/>
    <property type="match status" value="1"/>
</dbReference>
<dbReference type="FunFam" id="2.40.100.10:FF:000022">
    <property type="entry name" value="Peptidyl-prolyl cis-trans isomerase CYP95"/>
    <property type="match status" value="1"/>
</dbReference>
<comment type="caution">
    <text evidence="11">The sequence shown here is derived from an EMBL/GenBank/DDBJ whole genome shotgun (WGS) entry which is preliminary data.</text>
</comment>
<keyword evidence="4" id="KW-0802">TPR repeat</keyword>
<protein>
    <recommendedName>
        <fullName evidence="7">Peptidyl-prolyl cis-trans isomerase D</fullName>
        <ecNumber evidence="2">5.2.1.8</ecNumber>
    </recommendedName>
    <alternativeName>
        <fullName evidence="8">Rotamase D</fullName>
    </alternativeName>
</protein>
<dbReference type="PROSITE" id="PS50072">
    <property type="entry name" value="CSA_PPIASE_2"/>
    <property type="match status" value="1"/>
</dbReference>
<dbReference type="SUPFAM" id="SSF50891">
    <property type="entry name" value="Cyclophilin-like"/>
    <property type="match status" value="1"/>
</dbReference>
<name>A0A4S4M3N5_9AGAM</name>
<dbReference type="Pfam" id="PF00160">
    <property type="entry name" value="Pro_isomerase"/>
    <property type="match status" value="1"/>
</dbReference>
<dbReference type="InterPro" id="IPR011990">
    <property type="entry name" value="TPR-like_helical_dom_sf"/>
</dbReference>
<dbReference type="SMART" id="SM00028">
    <property type="entry name" value="TPR"/>
    <property type="match status" value="2"/>
</dbReference>
<sequence length="372" mass="40484">MSETQRPITYFDISIGDRALGRVIFSLYSDLVPKTAENFRALCTGEKGAGKLGKPLCYKGSGFHRVIKKFMIQGGDFTAGNGTGGESIYGEKFEDEAFSMKHDKPFLLSMANAGKDTNGSQFFITTVPTPHLDGKHVVFGEVIRGKSILRQIENHPTASGDVPTVPITITDCGVLFPDDPSLSEPVTSDGDRYEDFPDDDDNDVQNPEVALRIARELREFGSALWKKGEAASALAKWQKAVRYLDVHPVLPDDASQETKDAYAALLVPLLLNSALAALKASGSPTANAQDVVAATTRALNLTLSDADRAKALYRRGIALGILKEDDEAETVLTEASALAKDDAAIAAELERVRQRKKEKKNKEKKAYKKMFA</sequence>
<dbReference type="GO" id="GO:0016018">
    <property type="term" value="F:cyclosporin A binding"/>
    <property type="evidence" value="ECO:0007669"/>
    <property type="project" value="TreeGrafter"/>
</dbReference>
<dbReference type="FunFam" id="1.25.40.10:FF:000029">
    <property type="entry name" value="peptidyl-prolyl cis-trans isomerase D"/>
    <property type="match status" value="1"/>
</dbReference>
<keyword evidence="3" id="KW-0677">Repeat</keyword>
<dbReference type="PANTHER" id="PTHR11071">
    <property type="entry name" value="PEPTIDYL-PROLYL CIS-TRANS ISOMERASE"/>
    <property type="match status" value="1"/>
</dbReference>
<evidence type="ECO:0000256" key="9">
    <source>
        <dbReference type="SAM" id="MobiDB-lite"/>
    </source>
</evidence>
<dbReference type="GO" id="GO:0003755">
    <property type="term" value="F:peptidyl-prolyl cis-trans isomerase activity"/>
    <property type="evidence" value="ECO:0007669"/>
    <property type="project" value="UniProtKB-KW"/>
</dbReference>
<evidence type="ECO:0000256" key="8">
    <source>
        <dbReference type="ARBA" id="ARBA00076602"/>
    </source>
</evidence>
<dbReference type="GO" id="GO:0005737">
    <property type="term" value="C:cytoplasm"/>
    <property type="evidence" value="ECO:0007669"/>
    <property type="project" value="TreeGrafter"/>
</dbReference>
<organism evidence="11 12">
    <name type="scientific">Bondarzewia mesenterica</name>
    <dbReference type="NCBI Taxonomy" id="1095465"/>
    <lineage>
        <taxon>Eukaryota</taxon>
        <taxon>Fungi</taxon>
        <taxon>Dikarya</taxon>
        <taxon>Basidiomycota</taxon>
        <taxon>Agaricomycotina</taxon>
        <taxon>Agaricomycetes</taxon>
        <taxon>Russulales</taxon>
        <taxon>Bondarzewiaceae</taxon>
        <taxon>Bondarzewia</taxon>
    </lineage>
</organism>
<evidence type="ECO:0000259" key="10">
    <source>
        <dbReference type="PROSITE" id="PS50072"/>
    </source>
</evidence>
<evidence type="ECO:0000256" key="6">
    <source>
        <dbReference type="ARBA" id="ARBA00023235"/>
    </source>
</evidence>
<dbReference type="InterPro" id="IPR029000">
    <property type="entry name" value="Cyclophilin-like_dom_sf"/>
</dbReference>
<dbReference type="Proteomes" id="UP000310158">
    <property type="component" value="Unassembled WGS sequence"/>
</dbReference>
<dbReference type="CDD" id="cd01926">
    <property type="entry name" value="cyclophilin_ABH_like"/>
    <property type="match status" value="1"/>
</dbReference>